<dbReference type="InterPro" id="IPR040064">
    <property type="entry name" value="MoaA-like"/>
</dbReference>
<dbReference type="InterPro" id="IPR000385">
    <property type="entry name" value="MoaA_NifB_PqqE_Fe-S-bd_CS"/>
</dbReference>
<feature type="binding site" evidence="12">
    <location>
        <position position="67"/>
    </location>
    <ligand>
        <name>S-adenosyl-L-methionine</name>
        <dbReference type="ChEBI" id="CHEBI:59789"/>
    </ligand>
</feature>
<dbReference type="InterPro" id="IPR007197">
    <property type="entry name" value="rSAM"/>
</dbReference>
<evidence type="ECO:0000256" key="12">
    <source>
        <dbReference type="HAMAP-Rule" id="MF_01225"/>
    </source>
</evidence>
<dbReference type="SFLD" id="SFLDS00029">
    <property type="entry name" value="Radical_SAM"/>
    <property type="match status" value="1"/>
</dbReference>
<comment type="subunit">
    <text evidence="12">Monomer and homodimer.</text>
</comment>
<dbReference type="CDD" id="cd21117">
    <property type="entry name" value="Twitch_MoaA"/>
    <property type="match status" value="1"/>
</dbReference>
<accession>A0ABR8PNZ5</accession>
<keyword evidence="15" id="KW-1185">Reference proteome</keyword>
<feature type="binding site" evidence="12">
    <location>
        <position position="189"/>
    </location>
    <ligand>
        <name>S-adenosyl-L-methionine</name>
        <dbReference type="ChEBI" id="CHEBI:59789"/>
    </ligand>
</feature>
<evidence type="ECO:0000256" key="9">
    <source>
        <dbReference type="ARBA" id="ARBA00023150"/>
    </source>
</evidence>
<sequence length="326" mass="37474">MVDIYEREIDYIRISITDRCNLRCVYCMPEEKIECLSDNEVLSYEEIIYLCEVFSKLGISKVKITGGEPLVRNDLSYLVKNIKEIDNINNVTLTTNGILLEEQIDSLVRSGLDAVNISIDTLDEFTYKNITRIGDIKKVIRGIDKALEYENLLVKLNCVMINEINDKQILELVEMIRNKDLSIRFIELMPIGVGKQRKGVSENEIRKVIEKKFGKLNQFNESLGNGPSCYYSLDKFKGKIGFISAVSHKFCDKCNRIRLTSSGFLKTCLQYDKGIDLKKLISEGKSQEELIESIKNAIYNKPIENKFFEIYSHENFEQHIMSEIGG</sequence>
<feature type="binding site" evidence="12">
    <location>
        <position position="94"/>
    </location>
    <ligand>
        <name>GTP</name>
        <dbReference type="ChEBI" id="CHEBI:37565"/>
    </ligand>
</feature>
<comment type="function">
    <text evidence="12">Catalyzes the cyclization of GTP to (8S)-3',8-cyclo-7,8-dihydroguanosine 5'-triphosphate.</text>
</comment>
<comment type="caution">
    <text evidence="14">The sequence shown here is derived from an EMBL/GenBank/DDBJ whole genome shotgun (WGS) entry which is preliminary data.</text>
</comment>
<evidence type="ECO:0000256" key="1">
    <source>
        <dbReference type="ARBA" id="ARBA00012167"/>
    </source>
</evidence>
<feature type="binding site" evidence="12">
    <location>
        <position position="26"/>
    </location>
    <ligand>
        <name>S-adenosyl-L-methionine</name>
        <dbReference type="ChEBI" id="CHEBI:59789"/>
    </ligand>
</feature>
<dbReference type="Pfam" id="PF06463">
    <property type="entry name" value="Mob_synth_C"/>
    <property type="match status" value="1"/>
</dbReference>
<dbReference type="InterPro" id="IPR013785">
    <property type="entry name" value="Aldolase_TIM"/>
</dbReference>
<dbReference type="InterPro" id="IPR013483">
    <property type="entry name" value="MoaA"/>
</dbReference>
<dbReference type="NCBIfam" id="TIGR02666">
    <property type="entry name" value="moaA"/>
    <property type="match status" value="1"/>
</dbReference>
<dbReference type="EC" id="4.1.99.22" evidence="1 12"/>
<feature type="binding site" evidence="12">
    <location>
        <position position="118"/>
    </location>
    <ligand>
        <name>S-adenosyl-L-methionine</name>
        <dbReference type="ChEBI" id="CHEBI:59789"/>
    </ligand>
</feature>
<keyword evidence="2 12" id="KW-0004">4Fe-4S</keyword>
<comment type="cofactor">
    <cofactor evidence="12">
        <name>[4Fe-4S] cluster</name>
        <dbReference type="ChEBI" id="CHEBI:49883"/>
    </cofactor>
    <text evidence="12">Binds 2 [4Fe-4S] clusters. Binds 1 [4Fe-4S] cluster coordinated with 3 cysteines and an exchangeable S-adenosyl-L-methionine and 1 [4Fe-4S] cluster coordinated with 3 cysteines and the GTP-derived substrate.</text>
</comment>
<keyword evidence="10 12" id="KW-0456">Lyase</keyword>
<dbReference type="PANTHER" id="PTHR22960:SF0">
    <property type="entry name" value="MOLYBDENUM COFACTOR BIOSYNTHESIS PROTEIN 1"/>
    <property type="match status" value="1"/>
</dbReference>
<dbReference type="Proteomes" id="UP000627781">
    <property type="component" value="Unassembled WGS sequence"/>
</dbReference>
<dbReference type="SMART" id="SM00729">
    <property type="entry name" value="Elp3"/>
    <property type="match status" value="1"/>
</dbReference>
<feature type="binding site" evidence="12">
    <location>
        <position position="268"/>
    </location>
    <ligand>
        <name>[4Fe-4S] cluster</name>
        <dbReference type="ChEBI" id="CHEBI:49883"/>
        <label>2</label>
        <note>4Fe-4S-substrate</note>
    </ligand>
</feature>
<evidence type="ECO:0000256" key="6">
    <source>
        <dbReference type="ARBA" id="ARBA00023004"/>
    </source>
</evidence>
<proteinExistence type="inferred from homology"/>
<dbReference type="CDD" id="cd01335">
    <property type="entry name" value="Radical_SAM"/>
    <property type="match status" value="1"/>
</dbReference>
<dbReference type="Pfam" id="PF04055">
    <property type="entry name" value="Radical_SAM"/>
    <property type="match status" value="1"/>
</dbReference>
<dbReference type="PROSITE" id="PS51918">
    <property type="entry name" value="RADICAL_SAM"/>
    <property type="match status" value="1"/>
</dbReference>
<evidence type="ECO:0000256" key="7">
    <source>
        <dbReference type="ARBA" id="ARBA00023014"/>
    </source>
</evidence>
<keyword evidence="9 12" id="KW-0501">Molybdenum cofactor biosynthesis</keyword>
<dbReference type="InterPro" id="IPR006638">
    <property type="entry name" value="Elp3/MiaA/NifB-like_rSAM"/>
</dbReference>
<dbReference type="EMBL" id="JACSRA010000001">
    <property type="protein sequence ID" value="MBD7909888.1"/>
    <property type="molecule type" value="Genomic_DNA"/>
</dbReference>
<feature type="binding site" evidence="12">
    <location>
        <position position="24"/>
    </location>
    <ligand>
        <name>[4Fe-4S] cluster</name>
        <dbReference type="ChEBI" id="CHEBI:49883"/>
        <label>1</label>
        <note>4Fe-4S-S-AdoMet</note>
    </ligand>
</feature>
<dbReference type="SUPFAM" id="SSF102114">
    <property type="entry name" value="Radical SAM enzymes"/>
    <property type="match status" value="1"/>
</dbReference>
<feature type="binding site" evidence="12">
    <location>
        <position position="13"/>
    </location>
    <ligand>
        <name>GTP</name>
        <dbReference type="ChEBI" id="CHEBI:37565"/>
    </ligand>
</feature>
<dbReference type="InterPro" id="IPR010505">
    <property type="entry name" value="MoaA_twitch"/>
</dbReference>
<evidence type="ECO:0000256" key="10">
    <source>
        <dbReference type="ARBA" id="ARBA00023239"/>
    </source>
</evidence>
<evidence type="ECO:0000256" key="8">
    <source>
        <dbReference type="ARBA" id="ARBA00023134"/>
    </source>
</evidence>
<evidence type="ECO:0000256" key="2">
    <source>
        <dbReference type="ARBA" id="ARBA00022485"/>
    </source>
</evidence>
<dbReference type="SFLD" id="SFLDG01383">
    <property type="entry name" value="cyclic_pyranopterin_phosphate"/>
    <property type="match status" value="1"/>
</dbReference>
<comment type="catalytic activity">
    <reaction evidence="11 12">
        <text>GTP + AH2 + S-adenosyl-L-methionine = (8S)-3',8-cyclo-7,8-dihydroguanosine 5'-triphosphate + 5'-deoxyadenosine + L-methionine + A + H(+)</text>
        <dbReference type="Rhea" id="RHEA:49576"/>
        <dbReference type="ChEBI" id="CHEBI:13193"/>
        <dbReference type="ChEBI" id="CHEBI:15378"/>
        <dbReference type="ChEBI" id="CHEBI:17319"/>
        <dbReference type="ChEBI" id="CHEBI:17499"/>
        <dbReference type="ChEBI" id="CHEBI:37565"/>
        <dbReference type="ChEBI" id="CHEBI:57844"/>
        <dbReference type="ChEBI" id="CHEBI:59789"/>
        <dbReference type="ChEBI" id="CHEBI:131766"/>
        <dbReference type="EC" id="4.1.99.22"/>
    </reaction>
</comment>
<feature type="binding site" evidence="12">
    <location>
        <begin position="256"/>
        <end position="258"/>
    </location>
    <ligand>
        <name>GTP</name>
        <dbReference type="ChEBI" id="CHEBI:37565"/>
    </ligand>
</feature>
<evidence type="ECO:0000313" key="14">
    <source>
        <dbReference type="EMBL" id="MBD7909888.1"/>
    </source>
</evidence>
<keyword evidence="8 12" id="KW-0342">GTP-binding</keyword>
<dbReference type="RefSeq" id="WP_191767470.1">
    <property type="nucleotide sequence ID" value="NZ_JACSRA010000001.1"/>
</dbReference>
<comment type="similarity">
    <text evidence="12">Belongs to the radical SAM superfamily. MoaA family.</text>
</comment>
<comment type="pathway">
    <text evidence="12">Cofactor biosynthesis; molybdopterin biosynthesis.</text>
</comment>
<protein>
    <recommendedName>
        <fullName evidence="1 12">GTP 3',8-cyclase</fullName>
        <ecNumber evidence="1 12">4.1.99.22</ecNumber>
    </recommendedName>
    <alternativeName>
        <fullName evidence="12">Molybdenum cofactor biosynthesis protein A</fullName>
    </alternativeName>
</protein>
<dbReference type="Gene3D" id="3.20.20.70">
    <property type="entry name" value="Aldolase class I"/>
    <property type="match status" value="1"/>
</dbReference>
<dbReference type="HAMAP" id="MF_01225_B">
    <property type="entry name" value="MoaA_B"/>
    <property type="match status" value="1"/>
</dbReference>
<evidence type="ECO:0000256" key="11">
    <source>
        <dbReference type="ARBA" id="ARBA00048697"/>
    </source>
</evidence>
<dbReference type="SFLD" id="SFLDG01067">
    <property type="entry name" value="SPASM/twitch_domain_containing"/>
    <property type="match status" value="1"/>
</dbReference>
<evidence type="ECO:0000256" key="3">
    <source>
        <dbReference type="ARBA" id="ARBA00022691"/>
    </source>
</evidence>
<feature type="binding site" evidence="12">
    <location>
        <position position="20"/>
    </location>
    <ligand>
        <name>[4Fe-4S] cluster</name>
        <dbReference type="ChEBI" id="CHEBI:49883"/>
        <label>1</label>
        <note>4Fe-4S-S-AdoMet</note>
    </ligand>
</feature>
<keyword evidence="3 12" id="KW-0949">S-adenosyl-L-methionine</keyword>
<evidence type="ECO:0000259" key="13">
    <source>
        <dbReference type="PROSITE" id="PS51918"/>
    </source>
</evidence>
<feature type="domain" description="Radical SAM core" evidence="13">
    <location>
        <begin position="4"/>
        <end position="227"/>
    </location>
</feature>
<feature type="binding site" evidence="12">
    <location>
        <position position="155"/>
    </location>
    <ligand>
        <name>GTP</name>
        <dbReference type="ChEBI" id="CHEBI:37565"/>
    </ligand>
</feature>
<evidence type="ECO:0000313" key="15">
    <source>
        <dbReference type="Proteomes" id="UP000627781"/>
    </source>
</evidence>
<feature type="binding site" evidence="12">
    <location>
        <position position="251"/>
    </location>
    <ligand>
        <name>[4Fe-4S] cluster</name>
        <dbReference type="ChEBI" id="CHEBI:49883"/>
        <label>2</label>
        <note>4Fe-4S-substrate</note>
    </ligand>
</feature>
<keyword evidence="6 12" id="KW-0408">Iron</keyword>
<gene>
    <name evidence="12 14" type="primary">moaA</name>
    <name evidence="14" type="ORF">H9661_00845</name>
</gene>
<name>A0ABR8PNZ5_9CLOT</name>
<dbReference type="SFLD" id="SFLDG01386">
    <property type="entry name" value="main_SPASM_domain-containing"/>
    <property type="match status" value="1"/>
</dbReference>
<dbReference type="InterPro" id="IPR050105">
    <property type="entry name" value="MoCo_biosynth_MoaA/MoaC"/>
</dbReference>
<keyword evidence="4 12" id="KW-0479">Metal-binding</keyword>
<dbReference type="PROSITE" id="PS01305">
    <property type="entry name" value="MOAA_NIFB_PQQE"/>
    <property type="match status" value="1"/>
</dbReference>
<comment type="caution">
    <text evidence="12">Lacks conserved residue(s) required for the propagation of feature annotation.</text>
</comment>
<reference evidence="14 15" key="1">
    <citation type="submission" date="2020-08" db="EMBL/GenBank/DDBJ databases">
        <title>A Genomic Blueprint of the Chicken Gut Microbiome.</title>
        <authorList>
            <person name="Gilroy R."/>
            <person name="Ravi A."/>
            <person name="Getino M."/>
            <person name="Pursley I."/>
            <person name="Horton D.L."/>
            <person name="Alikhan N.-F."/>
            <person name="Baker D."/>
            <person name="Gharbi K."/>
            <person name="Hall N."/>
            <person name="Watson M."/>
            <person name="Adriaenssens E.M."/>
            <person name="Foster-Nyarko E."/>
            <person name="Jarju S."/>
            <person name="Secka A."/>
            <person name="Antonio M."/>
            <person name="Oren A."/>
            <person name="Chaudhuri R."/>
            <person name="La Ragione R.M."/>
            <person name="Hildebrand F."/>
            <person name="Pallen M.J."/>
        </authorList>
    </citation>
    <scope>NUCLEOTIDE SEQUENCE [LARGE SCALE GENOMIC DNA]</scope>
    <source>
        <strain evidence="14 15">Sa3CVN1</strain>
    </source>
</reference>
<dbReference type="PANTHER" id="PTHR22960">
    <property type="entry name" value="MOLYBDOPTERIN COFACTOR SYNTHESIS PROTEIN A"/>
    <property type="match status" value="1"/>
</dbReference>
<organism evidence="14 15">
    <name type="scientific">Clostridium cibarium</name>
    <dbReference type="NCBI Taxonomy" id="2762247"/>
    <lineage>
        <taxon>Bacteria</taxon>
        <taxon>Bacillati</taxon>
        <taxon>Bacillota</taxon>
        <taxon>Clostridia</taxon>
        <taxon>Eubacteriales</taxon>
        <taxon>Clostridiaceae</taxon>
        <taxon>Clostridium</taxon>
    </lineage>
</organism>
<evidence type="ECO:0000256" key="4">
    <source>
        <dbReference type="ARBA" id="ARBA00022723"/>
    </source>
</evidence>
<feature type="binding site" evidence="12">
    <location>
        <position position="27"/>
    </location>
    <ligand>
        <name>[4Fe-4S] cluster</name>
        <dbReference type="ChEBI" id="CHEBI:49883"/>
        <label>1</label>
        <note>4Fe-4S-S-AdoMet</note>
    </ligand>
</feature>
<dbReference type="InterPro" id="IPR058240">
    <property type="entry name" value="rSAM_sf"/>
</dbReference>
<keyword evidence="5 12" id="KW-0547">Nucleotide-binding</keyword>
<feature type="binding site" evidence="12">
    <location>
        <position position="254"/>
    </location>
    <ligand>
        <name>[4Fe-4S] cluster</name>
        <dbReference type="ChEBI" id="CHEBI:49883"/>
        <label>2</label>
        <note>4Fe-4S-substrate</note>
    </ligand>
</feature>
<evidence type="ECO:0000256" key="5">
    <source>
        <dbReference type="ARBA" id="ARBA00022741"/>
    </source>
</evidence>
<keyword evidence="7 12" id="KW-0411">Iron-sulfur</keyword>